<keyword evidence="2" id="KW-1185">Reference proteome</keyword>
<protein>
    <submittedName>
        <fullName evidence="1">8214_t:CDS:1</fullName>
    </submittedName>
</protein>
<name>A0ACA9L913_9GLOM</name>
<evidence type="ECO:0000313" key="1">
    <source>
        <dbReference type="EMBL" id="CAG8517064.1"/>
    </source>
</evidence>
<comment type="caution">
    <text evidence="1">The sequence shown here is derived from an EMBL/GenBank/DDBJ whole genome shotgun (WGS) entry which is preliminary data.</text>
</comment>
<proteinExistence type="predicted"/>
<dbReference type="EMBL" id="CAJVPM010004766">
    <property type="protein sequence ID" value="CAG8517064.1"/>
    <property type="molecule type" value="Genomic_DNA"/>
</dbReference>
<evidence type="ECO:0000313" key="2">
    <source>
        <dbReference type="Proteomes" id="UP000789860"/>
    </source>
</evidence>
<gene>
    <name evidence="1" type="ORF">SCALOS_LOCUS3910</name>
</gene>
<accession>A0ACA9L913</accession>
<organism evidence="1 2">
    <name type="scientific">Scutellospora calospora</name>
    <dbReference type="NCBI Taxonomy" id="85575"/>
    <lineage>
        <taxon>Eukaryota</taxon>
        <taxon>Fungi</taxon>
        <taxon>Fungi incertae sedis</taxon>
        <taxon>Mucoromycota</taxon>
        <taxon>Glomeromycotina</taxon>
        <taxon>Glomeromycetes</taxon>
        <taxon>Diversisporales</taxon>
        <taxon>Gigasporaceae</taxon>
        <taxon>Scutellospora</taxon>
    </lineage>
</organism>
<reference evidence="1" key="1">
    <citation type="submission" date="2021-06" db="EMBL/GenBank/DDBJ databases">
        <authorList>
            <person name="Kallberg Y."/>
            <person name="Tangrot J."/>
            <person name="Rosling A."/>
        </authorList>
    </citation>
    <scope>NUCLEOTIDE SEQUENCE</scope>
    <source>
        <strain evidence="1">AU212A</strain>
    </source>
</reference>
<feature type="non-terminal residue" evidence="1">
    <location>
        <position position="1"/>
    </location>
</feature>
<dbReference type="Proteomes" id="UP000789860">
    <property type="component" value="Unassembled WGS sequence"/>
</dbReference>
<sequence>RLIHKSIPLVIYQRSLNFRVSLQKIIFTKFSTTPSANMKSYIQIIGSGTFDVPPSIMVHFDGHNSQRYLFNCGEGTQRFWLQNKLKTSKLKNIFLTRVNWNCFGGLPGMLLTTADAGSKEIKLYGGPNLTHAITATRGFILRQIAKTYTHEFQEDGMMFKDDNLTIHPIFINPEEFNNNISTSSLQKSVGVPSKRANDFTLDNVDTSSLQYKKGVLSLMFNQTHQTSNYKVHEKKKSKTFEDNFALDIPDEVSKEHSSSPKDDIDSLILQRRKLFPKRLPKSNPSATSIAYICIGPKYKGKFDPAAAKALGLKPGPQYAALVNGESVTAPDGTIIHPNQVLGPSRAGTIFIVVDVPSTSYIPPVCASLEFATYQTDNKDLQPRIIIHMLGDGVLENEKYQTWMKKFGPNTEIDEKQYRIPYYSNKPEKLLDSISNIPKKTRFADPLLTLHMEPSFNIDYSNIPELFDHNNENLRALKELNQNVEYLKVASQVQEEVAEAKPEGMNIPGNNVIVTTLGTGSTLPSKYRNVSSTLLNIPNNGCILLDAGEGTLGTLLRHFGPFDKPREGQISIEEFFGSLKCIFISHMHADHHLGIVGILSKWSELQSDSNTFIHIVGPPKLWKWLSEFSDVQDFGFSRVKFIDNRDVLHLQKQNSSPKNISNSLKSLKESINLKSFETVEVIHCQFAYGVSIEHLDGWKIVYSGDTRPCDDLVNVGKDATLLLHEATFENDLLEEALNKKHSTTEEAVKIGERMNAHSILLTHFSQRYPKVPVFTDDHGKVGISFDFMQVSIGELYKLPKYAKAIKLLYCEDSEEAKDSKDDDDWMQT</sequence>